<dbReference type="Pfam" id="PF00481">
    <property type="entry name" value="PP2C"/>
    <property type="match status" value="1"/>
</dbReference>
<keyword evidence="4 5" id="KW-0904">Protein phosphatase</keyword>
<dbReference type="InterPro" id="IPR015655">
    <property type="entry name" value="PP2C"/>
</dbReference>
<feature type="compositionally biased region" description="Acidic residues" evidence="6">
    <location>
        <begin position="238"/>
        <end position="250"/>
    </location>
</feature>
<feature type="region of interest" description="Disordered" evidence="6">
    <location>
        <begin position="234"/>
        <end position="302"/>
    </location>
</feature>
<feature type="region of interest" description="Disordered" evidence="6">
    <location>
        <begin position="1"/>
        <end position="203"/>
    </location>
</feature>
<name>A0A1Z5KTQ5_FISSO</name>
<reference evidence="8 9" key="1">
    <citation type="journal article" date="2015" name="Plant Cell">
        <title>Oil accumulation by the oleaginous diatom Fistulifera solaris as revealed by the genome and transcriptome.</title>
        <authorList>
            <person name="Tanaka T."/>
            <person name="Maeda Y."/>
            <person name="Veluchamy A."/>
            <person name="Tanaka M."/>
            <person name="Abida H."/>
            <person name="Marechal E."/>
            <person name="Bowler C."/>
            <person name="Muto M."/>
            <person name="Sunaga Y."/>
            <person name="Tanaka M."/>
            <person name="Yoshino T."/>
            <person name="Taniguchi T."/>
            <person name="Fukuda Y."/>
            <person name="Nemoto M."/>
            <person name="Matsumoto M."/>
            <person name="Wong P.S."/>
            <person name="Aburatani S."/>
            <person name="Fujibuchi W."/>
        </authorList>
    </citation>
    <scope>NUCLEOTIDE SEQUENCE [LARGE SCALE GENOMIC DNA]</scope>
    <source>
        <strain evidence="8 9">JPCC DA0580</strain>
    </source>
</reference>
<feature type="compositionally biased region" description="Low complexity" evidence="6">
    <location>
        <begin position="171"/>
        <end position="182"/>
    </location>
</feature>
<evidence type="ECO:0000313" key="8">
    <source>
        <dbReference type="EMBL" id="GAX29525.1"/>
    </source>
</evidence>
<evidence type="ECO:0000256" key="1">
    <source>
        <dbReference type="ARBA" id="ARBA00004170"/>
    </source>
</evidence>
<dbReference type="GO" id="GO:0016020">
    <property type="term" value="C:membrane"/>
    <property type="evidence" value="ECO:0007669"/>
    <property type="project" value="UniProtKB-SubCell"/>
</dbReference>
<evidence type="ECO:0000256" key="4">
    <source>
        <dbReference type="ARBA" id="ARBA00022912"/>
    </source>
</evidence>
<dbReference type="GO" id="GO:0046872">
    <property type="term" value="F:metal ion binding"/>
    <property type="evidence" value="ECO:0007669"/>
    <property type="project" value="UniProtKB-KW"/>
</dbReference>
<evidence type="ECO:0000256" key="5">
    <source>
        <dbReference type="RuleBase" id="RU003465"/>
    </source>
</evidence>
<evidence type="ECO:0000256" key="6">
    <source>
        <dbReference type="SAM" id="MobiDB-lite"/>
    </source>
</evidence>
<dbReference type="Proteomes" id="UP000198406">
    <property type="component" value="Unassembled WGS sequence"/>
</dbReference>
<dbReference type="InterPro" id="IPR036457">
    <property type="entry name" value="PPM-type-like_dom_sf"/>
</dbReference>
<comment type="caution">
    <text evidence="8">The sequence shown here is derived from an EMBL/GenBank/DDBJ whole genome shotgun (WGS) entry which is preliminary data.</text>
</comment>
<feature type="compositionally biased region" description="Basic and acidic residues" evidence="6">
    <location>
        <begin position="1"/>
        <end position="22"/>
    </location>
</feature>
<feature type="compositionally biased region" description="Basic and acidic residues" evidence="6">
    <location>
        <begin position="289"/>
        <end position="298"/>
    </location>
</feature>
<organism evidence="8 9">
    <name type="scientific">Fistulifera solaris</name>
    <name type="common">Oleaginous diatom</name>
    <dbReference type="NCBI Taxonomy" id="1519565"/>
    <lineage>
        <taxon>Eukaryota</taxon>
        <taxon>Sar</taxon>
        <taxon>Stramenopiles</taxon>
        <taxon>Ochrophyta</taxon>
        <taxon>Bacillariophyta</taxon>
        <taxon>Bacillariophyceae</taxon>
        <taxon>Bacillariophycidae</taxon>
        <taxon>Naviculales</taxon>
        <taxon>Naviculaceae</taxon>
        <taxon>Fistulifera</taxon>
    </lineage>
</organism>
<sequence>MENELDKHLHYSHDDENEDKKKSSTFRKRRLSLPKHHLQPTSPTKEQSDNLDTQDETEEKIQSAESLIEATSPSADEKAHTFRKRRLSLTTTSSHTRGESSDDAHDEAGSHKRQRRFSEVSSTSIKSTPERRRTKTVHADELLSADRAPPSPAIHRDNVLYTNKPLARPGSSSSLLFQSSDDLGVDDEKQPGDNEGSDLQRIPRWSYRQTVAAEEEHKLPFPLEIVGTYSCHGVEPIYGDDEEEEDEEEAWTPPQGGKPAAFAGTHQRFGSDDDSSSSDTADAEANELSARKRPEERPTMVAKINQDRGGVAYPYGNNRRIALFAVYDGHGQGGEFVSQFALHEVQRRLEKHPDFGSNDGKALTDVFLAVDEALKDEPLIEPWYSGTTACVALLTKSILTLANAGDSRAVMARKTAEGSSWDAVDLTIDQNPDLPEEMERIIAQGGYVSPAPAPGLSARVWLDPHYTQIGLAMARSIGDHAVSEVGVIAEPVISTYEISDQDEFMILASDGVWEFITSTDAVRIVGENLDRGATKACQALIEAAAAKWHEEEGEYRDDITAIVVKIQSLWEKDSPV</sequence>
<dbReference type="InterPro" id="IPR001932">
    <property type="entry name" value="PPM-type_phosphatase-like_dom"/>
</dbReference>
<comment type="subcellular location">
    <subcellularLocation>
        <location evidence="1">Membrane</location>
        <topology evidence="1">Peripheral membrane protein</topology>
    </subcellularLocation>
</comment>
<dbReference type="Gene3D" id="3.60.40.10">
    <property type="entry name" value="PPM-type phosphatase domain"/>
    <property type="match status" value="1"/>
</dbReference>
<dbReference type="EMBL" id="BDSP01000291">
    <property type="protein sequence ID" value="GAX29525.1"/>
    <property type="molecule type" value="Genomic_DNA"/>
</dbReference>
<keyword evidence="2" id="KW-0479">Metal-binding</keyword>
<feature type="compositionally biased region" description="Acidic residues" evidence="6">
    <location>
        <begin position="272"/>
        <end position="285"/>
    </location>
</feature>
<gene>
    <name evidence="8" type="ORF">FisN_36Hh019</name>
</gene>
<feature type="compositionally biased region" description="Basic and acidic residues" evidence="6">
    <location>
        <begin position="96"/>
        <end position="110"/>
    </location>
</feature>
<proteinExistence type="inferred from homology"/>
<dbReference type="PROSITE" id="PS51746">
    <property type="entry name" value="PPM_2"/>
    <property type="match status" value="1"/>
</dbReference>
<evidence type="ECO:0000256" key="3">
    <source>
        <dbReference type="ARBA" id="ARBA00022801"/>
    </source>
</evidence>
<dbReference type="PROSITE" id="PS01032">
    <property type="entry name" value="PPM_1"/>
    <property type="match status" value="1"/>
</dbReference>
<dbReference type="CDD" id="cd00143">
    <property type="entry name" value="PP2Cc"/>
    <property type="match status" value="1"/>
</dbReference>
<dbReference type="AlphaFoldDB" id="A0A1Z5KTQ5"/>
<dbReference type="InterPro" id="IPR000222">
    <property type="entry name" value="PP2C_BS"/>
</dbReference>
<evidence type="ECO:0000256" key="2">
    <source>
        <dbReference type="ARBA" id="ARBA00022723"/>
    </source>
</evidence>
<dbReference type="InParanoid" id="A0A1Z5KTQ5"/>
<evidence type="ECO:0000313" key="9">
    <source>
        <dbReference type="Proteomes" id="UP000198406"/>
    </source>
</evidence>
<dbReference type="PANTHER" id="PTHR47992">
    <property type="entry name" value="PROTEIN PHOSPHATASE"/>
    <property type="match status" value="1"/>
</dbReference>
<feature type="compositionally biased region" description="Basic residues" evidence="6">
    <location>
        <begin position="23"/>
        <end position="38"/>
    </location>
</feature>
<keyword evidence="9" id="KW-1185">Reference proteome</keyword>
<dbReference type="GO" id="GO:0004722">
    <property type="term" value="F:protein serine/threonine phosphatase activity"/>
    <property type="evidence" value="ECO:0007669"/>
    <property type="project" value="InterPro"/>
</dbReference>
<accession>A0A1Z5KTQ5</accession>
<comment type="similarity">
    <text evidence="5">Belongs to the PP2C family.</text>
</comment>
<keyword evidence="3 5" id="KW-0378">Hydrolase</keyword>
<dbReference type="SMART" id="SM00332">
    <property type="entry name" value="PP2Cc"/>
    <property type="match status" value="1"/>
</dbReference>
<dbReference type="SUPFAM" id="SSF81606">
    <property type="entry name" value="PP2C-like"/>
    <property type="match status" value="1"/>
</dbReference>
<evidence type="ECO:0000259" key="7">
    <source>
        <dbReference type="PROSITE" id="PS51746"/>
    </source>
</evidence>
<feature type="domain" description="PPM-type phosphatase" evidence="7">
    <location>
        <begin position="284"/>
        <end position="566"/>
    </location>
</feature>
<protein>
    <recommendedName>
        <fullName evidence="7">PPM-type phosphatase domain-containing protein</fullName>
    </recommendedName>
</protein>
<dbReference type="OrthoDB" id="10264738at2759"/>
<feature type="compositionally biased region" description="Polar residues" evidence="6">
    <location>
        <begin position="63"/>
        <end position="74"/>
    </location>
</feature>